<sequence length="341" mass="38052">MEPMEPINLRQDDISNTIIDLIHVDANNSTQDIQLPGFDTLSLVPTIALPTVEYPRAADPKTTGSHSPVMYGLNGAVMRKVSHNSMFKQWAQDLASAGPLLDLRVEQMHRHQERGIALPIPCVRCRLLGGIYDQCVMSPDNLVDILIHMRLTPTMLLPVTAPRENDNCPCVSCKVLSGMPFHTPTGQMLQPDAEAAAHVPQLLLFAKSLILQLMKLGWTTAPAAGTLQKLALALALAVGQQEWKRLNLMKRYKELIGTWLEREMMQIWSIKKREEHLHPFVRHEELQAGKEDAVARLDAAAGKHRELMALRVEMEALSTKATKTQIIFMVLQMLAKNLSGT</sequence>
<gene>
    <name evidence="1" type="ORF">MKZ38_004666</name>
</gene>
<name>A0AAD5RLD0_9PEZI</name>
<proteinExistence type="predicted"/>
<keyword evidence="2" id="KW-1185">Reference proteome</keyword>
<evidence type="ECO:0000313" key="2">
    <source>
        <dbReference type="Proteomes" id="UP001201980"/>
    </source>
</evidence>
<organism evidence="1 2">
    <name type="scientific">Zalerion maritima</name>
    <dbReference type="NCBI Taxonomy" id="339359"/>
    <lineage>
        <taxon>Eukaryota</taxon>
        <taxon>Fungi</taxon>
        <taxon>Dikarya</taxon>
        <taxon>Ascomycota</taxon>
        <taxon>Pezizomycotina</taxon>
        <taxon>Sordariomycetes</taxon>
        <taxon>Lulworthiomycetidae</taxon>
        <taxon>Lulworthiales</taxon>
        <taxon>Lulworthiaceae</taxon>
        <taxon>Zalerion</taxon>
    </lineage>
</organism>
<dbReference type="Proteomes" id="UP001201980">
    <property type="component" value="Unassembled WGS sequence"/>
</dbReference>
<dbReference type="EMBL" id="JAKWBI020000274">
    <property type="protein sequence ID" value="KAJ2897472.1"/>
    <property type="molecule type" value="Genomic_DNA"/>
</dbReference>
<evidence type="ECO:0000313" key="1">
    <source>
        <dbReference type="EMBL" id="KAJ2897472.1"/>
    </source>
</evidence>
<protein>
    <submittedName>
        <fullName evidence="1">Uncharacterized protein</fullName>
    </submittedName>
</protein>
<dbReference type="AlphaFoldDB" id="A0AAD5RLD0"/>
<comment type="caution">
    <text evidence="1">The sequence shown here is derived from an EMBL/GenBank/DDBJ whole genome shotgun (WGS) entry which is preliminary data.</text>
</comment>
<reference evidence="1" key="1">
    <citation type="submission" date="2022-07" db="EMBL/GenBank/DDBJ databases">
        <title>Draft genome sequence of Zalerion maritima ATCC 34329, a (micro)plastics degrading marine fungus.</title>
        <authorList>
            <person name="Paco A."/>
            <person name="Goncalves M.F.M."/>
            <person name="Rocha-Santos T.A.P."/>
            <person name="Alves A."/>
        </authorList>
    </citation>
    <scope>NUCLEOTIDE SEQUENCE</scope>
    <source>
        <strain evidence="1">ATCC 34329</strain>
    </source>
</reference>
<accession>A0AAD5RLD0</accession>